<keyword evidence="13" id="KW-1185">Reference proteome</keyword>
<dbReference type="GO" id="GO:0030295">
    <property type="term" value="F:protein kinase activator activity"/>
    <property type="evidence" value="ECO:0007669"/>
    <property type="project" value="TreeGrafter"/>
</dbReference>
<evidence type="ECO:0000256" key="4">
    <source>
        <dbReference type="ARBA" id="ARBA00022543"/>
    </source>
</evidence>
<evidence type="ECO:0000256" key="5">
    <source>
        <dbReference type="ARBA" id="ARBA00022606"/>
    </source>
</evidence>
<dbReference type="InterPro" id="IPR035965">
    <property type="entry name" value="PAS-like_dom_sf"/>
</dbReference>
<accession>A0A5C1AAI2</accession>
<comment type="similarity">
    <text evidence="2">In the N-terminal section; belongs to the phytochrome family.</text>
</comment>
<evidence type="ECO:0000259" key="10">
    <source>
        <dbReference type="PROSITE" id="PS50046"/>
    </source>
</evidence>
<keyword evidence="5" id="KW-0716">Sensory transduction</keyword>
<evidence type="ECO:0000313" key="13">
    <source>
        <dbReference type="Proteomes" id="UP000324974"/>
    </source>
</evidence>
<gene>
    <name evidence="12" type="ORF">PX52LOC_02500</name>
</gene>
<dbReference type="SUPFAM" id="SSF55874">
    <property type="entry name" value="ATPase domain of HSP90 chaperone/DNA topoisomerase II/histidine kinase"/>
    <property type="match status" value="1"/>
</dbReference>
<feature type="domain" description="Phytochrome chromophore attachment site" evidence="10">
    <location>
        <begin position="154"/>
        <end position="312"/>
    </location>
</feature>
<comment type="catalytic activity">
    <reaction evidence="1">
        <text>ATP + protein L-histidine = ADP + protein N-phospho-L-histidine.</text>
        <dbReference type="EC" id="2.7.13.3"/>
    </reaction>
</comment>
<dbReference type="InterPro" id="IPR036097">
    <property type="entry name" value="HisK_dim/P_sf"/>
</dbReference>
<dbReference type="KEGG" id="lrs:PX52LOC_02500"/>
<keyword evidence="6" id="KW-0808">Transferase</keyword>
<keyword evidence="4" id="KW-0600">Photoreceptor protein</keyword>
<dbReference type="InterPro" id="IPR003661">
    <property type="entry name" value="HisK_dim/P_dom"/>
</dbReference>
<dbReference type="SMART" id="SM00388">
    <property type="entry name" value="HisKA"/>
    <property type="match status" value="1"/>
</dbReference>
<dbReference type="Pfam" id="PF01590">
    <property type="entry name" value="GAF"/>
    <property type="match status" value="1"/>
</dbReference>
<dbReference type="SUPFAM" id="SSF47384">
    <property type="entry name" value="Homodimeric domain of signal transducing histidine kinase"/>
    <property type="match status" value="1"/>
</dbReference>
<dbReference type="GO" id="GO:0006355">
    <property type="term" value="P:regulation of DNA-templated transcription"/>
    <property type="evidence" value="ECO:0007669"/>
    <property type="project" value="InterPro"/>
</dbReference>
<dbReference type="Proteomes" id="UP000324974">
    <property type="component" value="Chromosome"/>
</dbReference>
<evidence type="ECO:0000256" key="8">
    <source>
        <dbReference type="ARBA" id="ARBA00022991"/>
    </source>
</evidence>
<dbReference type="SUPFAM" id="SSF55785">
    <property type="entry name" value="PYP-like sensor domain (PAS domain)"/>
    <property type="match status" value="1"/>
</dbReference>
<dbReference type="Pfam" id="PF02518">
    <property type="entry name" value="HATPase_c"/>
    <property type="match status" value="1"/>
</dbReference>
<dbReference type="PRINTS" id="PR01033">
    <property type="entry name" value="PHYTOCHROME"/>
</dbReference>
<sequence length="763" mass="83745">MTDNSAYSIKSGEVTLTNCDREPVHIPGCVLSHGVLLVLRRSDLTVVQASANTSALFGVEPTVLLGRGLDALLAPDQVDVLAHFLRTERLENGPLFALTAIPTGASGPFDVTAHTQGELAVVEWEPSTRTGLPANPDYYSLVKRSVSRLQTATTLRGYCEAVTAEVRALTGLDRVMVYRFQSDNSGWVFAESKRDDLNTYLDQHYPAADIPLPARQLFLKLWHRLVPDVRAEPAELVPLTNPVTNAPLDMTYCSLRGASVMYTEYLQNMGVSAALVMPLVRDGHLWGLIATHHYSPKYIPHHVRAACEFLAQVVSLQLAAAEDREGQEYKLRIRSVHESLVLRAATTDTSLSDLVTGSPGLLDLLDAGGVALVQGGAVRTAGRTPSPEQIGALVGWLRDRTEGGADGVTHTNALPAVYKPAAVFKDTACGLLAVPISRSRRDLLLWFRPEHIATVVWAGYPTEKDVQIGPHGPRLTPRKSFDLWRESVEGMAPAWSEAEVEAARRFRVAVLDVVVGHAEQVAKLNKELEAHVEELDAFAYVASHDLKEPLRGIHNYAAFLIEDYQGKLGTDGEVKLRAMMRLSQRMESLIESLLHYSRTGRGEFVVRDKDLNAVLRGAREMLQARLQETAADLRVPRPLPTVRCEPVMVGEVFGNLISNALKYNDKPDKWVEVGYEGRTEPDGEGGTKSVTAFYVRDNGIGIPAKHHDAVFRIFKRLHARDKFGGGTGAGLTIVKKVVERHGGRIWVESTEGEGTTFYFTLGG</sequence>
<dbReference type="GO" id="GO:0009584">
    <property type="term" value="P:detection of visible light"/>
    <property type="evidence" value="ECO:0007669"/>
    <property type="project" value="InterPro"/>
</dbReference>
<dbReference type="InterPro" id="IPR005467">
    <property type="entry name" value="His_kinase_dom"/>
</dbReference>
<proteinExistence type="inferred from homology"/>
<dbReference type="SUPFAM" id="SSF55781">
    <property type="entry name" value="GAF domain-like"/>
    <property type="match status" value="2"/>
</dbReference>
<dbReference type="InterPro" id="IPR016132">
    <property type="entry name" value="Phyto_chromo_attachment"/>
</dbReference>
<reference evidence="13" key="1">
    <citation type="submission" date="2019-08" db="EMBL/GenBank/DDBJ databases">
        <title>Limnoglobus roseus gen. nov., sp. nov., a novel freshwater planctomycete with a giant genome from the family Gemmataceae.</title>
        <authorList>
            <person name="Kulichevskaya I.S."/>
            <person name="Naumoff D.G."/>
            <person name="Miroshnikov K."/>
            <person name="Ivanova A."/>
            <person name="Philippov D.A."/>
            <person name="Hakobyan A."/>
            <person name="Rijpstra I.C."/>
            <person name="Sinninghe Damste J.S."/>
            <person name="Liesack W."/>
            <person name="Dedysh S.N."/>
        </authorList>
    </citation>
    <scope>NUCLEOTIDE SEQUENCE [LARGE SCALE GENOMIC DNA]</scope>
    <source>
        <strain evidence="13">PX52</strain>
    </source>
</reference>
<dbReference type="InterPro" id="IPR029016">
    <property type="entry name" value="GAF-like_dom_sf"/>
</dbReference>
<dbReference type="SMART" id="SM00065">
    <property type="entry name" value="GAF"/>
    <property type="match status" value="1"/>
</dbReference>
<dbReference type="Gene3D" id="1.10.287.130">
    <property type="match status" value="1"/>
</dbReference>
<dbReference type="Gene3D" id="3.30.450.270">
    <property type="match status" value="1"/>
</dbReference>
<feature type="domain" description="Histidine kinase" evidence="11">
    <location>
        <begin position="541"/>
        <end position="763"/>
    </location>
</feature>
<dbReference type="Pfam" id="PF00360">
    <property type="entry name" value="PHY"/>
    <property type="match status" value="1"/>
</dbReference>
<dbReference type="PANTHER" id="PTHR42878:SF15">
    <property type="entry name" value="BACTERIOPHYTOCHROME"/>
    <property type="match status" value="1"/>
</dbReference>
<dbReference type="InterPro" id="IPR050351">
    <property type="entry name" value="BphY/WalK/GraS-like"/>
</dbReference>
<evidence type="ECO:0000313" key="12">
    <source>
        <dbReference type="EMBL" id="QEL15575.1"/>
    </source>
</evidence>
<dbReference type="InterPro" id="IPR013515">
    <property type="entry name" value="Phytochrome_cen-reg"/>
</dbReference>
<keyword evidence="8" id="KW-0157">Chromophore</keyword>
<dbReference type="InterPro" id="IPR003018">
    <property type="entry name" value="GAF"/>
</dbReference>
<dbReference type="Gene3D" id="3.30.565.10">
    <property type="entry name" value="Histidine kinase-like ATPase, C-terminal domain"/>
    <property type="match status" value="1"/>
</dbReference>
<dbReference type="InterPro" id="IPR036890">
    <property type="entry name" value="HATPase_C_sf"/>
</dbReference>
<name>A0A5C1AAI2_9BACT</name>
<dbReference type="EMBL" id="CP042425">
    <property type="protein sequence ID" value="QEL15575.1"/>
    <property type="molecule type" value="Genomic_DNA"/>
</dbReference>
<dbReference type="PROSITE" id="PS50109">
    <property type="entry name" value="HIS_KIN"/>
    <property type="match status" value="1"/>
</dbReference>
<keyword evidence="9" id="KW-0675">Receptor</keyword>
<protein>
    <recommendedName>
        <fullName evidence="3">histidine kinase</fullName>
        <ecNumber evidence="3">2.7.13.3</ecNumber>
    </recommendedName>
</protein>
<evidence type="ECO:0000256" key="9">
    <source>
        <dbReference type="ARBA" id="ARBA00023170"/>
    </source>
</evidence>
<dbReference type="Pfam" id="PF00512">
    <property type="entry name" value="HisKA"/>
    <property type="match status" value="1"/>
</dbReference>
<evidence type="ECO:0000256" key="2">
    <source>
        <dbReference type="ARBA" id="ARBA00006402"/>
    </source>
</evidence>
<dbReference type="SMART" id="SM00387">
    <property type="entry name" value="HATPase_c"/>
    <property type="match status" value="1"/>
</dbReference>
<dbReference type="Gene3D" id="3.30.450.20">
    <property type="entry name" value="PAS domain"/>
    <property type="match status" value="1"/>
</dbReference>
<dbReference type="RefSeq" id="WP_168218948.1">
    <property type="nucleotide sequence ID" value="NZ_CP042425.1"/>
</dbReference>
<dbReference type="GO" id="GO:0000155">
    <property type="term" value="F:phosphorelay sensor kinase activity"/>
    <property type="evidence" value="ECO:0007669"/>
    <property type="project" value="InterPro"/>
</dbReference>
<dbReference type="PANTHER" id="PTHR42878">
    <property type="entry name" value="TWO-COMPONENT HISTIDINE KINASE"/>
    <property type="match status" value="1"/>
</dbReference>
<evidence type="ECO:0000256" key="1">
    <source>
        <dbReference type="ARBA" id="ARBA00000085"/>
    </source>
</evidence>
<dbReference type="InterPro" id="IPR043150">
    <property type="entry name" value="Phytochrome_PHY_sf"/>
</dbReference>
<dbReference type="Gene3D" id="3.30.450.40">
    <property type="match status" value="1"/>
</dbReference>
<evidence type="ECO:0000256" key="7">
    <source>
        <dbReference type="ARBA" id="ARBA00022777"/>
    </source>
</evidence>
<dbReference type="EC" id="2.7.13.3" evidence="3"/>
<dbReference type="GO" id="GO:0009881">
    <property type="term" value="F:photoreceptor activity"/>
    <property type="evidence" value="ECO:0007669"/>
    <property type="project" value="UniProtKB-KW"/>
</dbReference>
<dbReference type="PROSITE" id="PS50046">
    <property type="entry name" value="PHYTOCHROME_2"/>
    <property type="match status" value="1"/>
</dbReference>
<evidence type="ECO:0000259" key="11">
    <source>
        <dbReference type="PROSITE" id="PS50109"/>
    </source>
</evidence>
<dbReference type="GO" id="GO:0000156">
    <property type="term" value="F:phosphorelay response regulator activity"/>
    <property type="evidence" value="ECO:0007669"/>
    <property type="project" value="TreeGrafter"/>
</dbReference>
<dbReference type="InterPro" id="IPR001294">
    <property type="entry name" value="Phytochrome"/>
</dbReference>
<evidence type="ECO:0000256" key="6">
    <source>
        <dbReference type="ARBA" id="ARBA00022679"/>
    </source>
</evidence>
<dbReference type="AlphaFoldDB" id="A0A5C1AAI2"/>
<dbReference type="InterPro" id="IPR013654">
    <property type="entry name" value="PAS_2"/>
</dbReference>
<keyword evidence="7" id="KW-0418">Kinase</keyword>
<evidence type="ECO:0000256" key="3">
    <source>
        <dbReference type="ARBA" id="ARBA00012438"/>
    </source>
</evidence>
<organism evidence="12 13">
    <name type="scientific">Limnoglobus roseus</name>
    <dbReference type="NCBI Taxonomy" id="2598579"/>
    <lineage>
        <taxon>Bacteria</taxon>
        <taxon>Pseudomonadati</taxon>
        <taxon>Planctomycetota</taxon>
        <taxon>Planctomycetia</taxon>
        <taxon>Gemmatales</taxon>
        <taxon>Gemmataceae</taxon>
        <taxon>Limnoglobus</taxon>
    </lineage>
</organism>
<dbReference type="GO" id="GO:0007234">
    <property type="term" value="P:osmosensory signaling via phosphorelay pathway"/>
    <property type="evidence" value="ECO:0007669"/>
    <property type="project" value="TreeGrafter"/>
</dbReference>
<dbReference type="InterPro" id="IPR003594">
    <property type="entry name" value="HATPase_dom"/>
</dbReference>
<dbReference type="Pfam" id="PF08446">
    <property type="entry name" value="PAS_2"/>
    <property type="match status" value="1"/>
</dbReference>
<dbReference type="CDD" id="cd00082">
    <property type="entry name" value="HisKA"/>
    <property type="match status" value="1"/>
</dbReference>